<dbReference type="PANTHER" id="PTHR24291:SF50">
    <property type="entry name" value="BIFUNCTIONAL ALBAFLAVENONE MONOOXYGENASE_TERPENE SYNTHASE"/>
    <property type="match status" value="1"/>
</dbReference>
<dbReference type="EMBL" id="ATMH01007782">
    <property type="protein sequence ID" value="EPY23283.1"/>
    <property type="molecule type" value="Genomic_DNA"/>
</dbReference>
<sequence length="578" mass="65350">MPSKLLGLLAAVVQKGAPASLQPWAASYFNEDAIGFSLVVSIIIVLLTYVFLFKILPGLRMDYYLSKFPTMTGKLPVLGHALRLTGAAPWGKMMRWSFRPELNAAKGKGGNRVVYFNVVGMRVLYINEPKLLRRVLLTHQRNYRKAIDSAYKHFMCLLGTGLVTSEDEQWKKGRLLLSHALRIDILEDIPLMTMNAVDRIMQKLDAVGGKASFVDLNEEFRHMTLQVIGESSLSLTPEETDRIFPALYLPIVHECNKRVWAPWREFMPFLKGSRERNTCLVALNKVLGDIIVSRWKTKDAAMASGKPDILALCMSQISAIDDHVVQELRDDVKTMLLAGHETSAALLTWASYELVRRPEARAKVVEEAKRLFDPKNCKETIETRYGKRGVPTADQVRQLVYTPAVLRETLRLHSVVPLVMRYAAKDDVWPASESGLDRDLKVPAGCTVAVGIAGVHHNENVWEDPEKFDPERFVDADIANNTNTLNSKVKHEYAKTIDPYAFIPFINGPRNCLGQHLSIMETQVALAYLFLNWDLKLYRNPRTPETPNWEEEVGRHHDFIIPQVPHDGLKVFGSVNKI</sequence>
<evidence type="ECO:0000256" key="8">
    <source>
        <dbReference type="SAM" id="Phobius"/>
    </source>
</evidence>
<keyword evidence="8" id="KW-0472">Membrane</keyword>
<keyword evidence="2 7" id="KW-0349">Heme</keyword>
<keyword evidence="11" id="KW-1185">Reference proteome</keyword>
<keyword evidence="4" id="KW-0560">Oxidoreductase</keyword>
<reference evidence="9" key="2">
    <citation type="submission" date="2013-03" db="EMBL/GenBank/DDBJ databases">
        <authorList>
            <person name="Motta M.C.M."/>
            <person name="Martins A.C.A."/>
            <person name="Preta C.M.C.C."/>
            <person name="Silva R."/>
            <person name="de Souza S.S."/>
            <person name="Klein C.C."/>
            <person name="de Almeida L.G.P."/>
            <person name="Cunha O.L."/>
            <person name="Colabardini A.C."/>
            <person name="Lima B.A."/>
            <person name="Machado C.R."/>
            <person name="Soares C.M.A."/>
            <person name="de Menezes C.B.A."/>
            <person name="Bartolomeu D.C."/>
            <person name="Grisard E.C."/>
            <person name="Fantinatti-Garboggini F."/>
            <person name="Rodrigues-Luiz G.F."/>
            <person name="Wagner G."/>
            <person name="Goldman G.H."/>
            <person name="Fietto J.L.R."/>
            <person name="Ciapina L.P."/>
            <person name="Brocchi M."/>
            <person name="Elias M.C."/>
            <person name="Goldman M.H.S."/>
            <person name="Sagot M.-F."/>
            <person name="Pereira M."/>
            <person name="Stoco P.H."/>
            <person name="Teixeira S.M.R."/>
            <person name="de Mendonca-Neto R.P."/>
            <person name="Maciel T.E.F."/>
            <person name="Mendes T.A.O."/>
            <person name="Urmenyi T.P."/>
            <person name="Teixeira M.M.G."/>
            <person name="de Camargo E.F.P."/>
            <person name="de Sousa W."/>
            <person name="Schenkman S."/>
            <person name="de Vasconcelos A.T.R."/>
        </authorList>
    </citation>
    <scope>NUCLEOTIDE SEQUENCE</scope>
</reference>
<evidence type="ECO:0000256" key="5">
    <source>
        <dbReference type="ARBA" id="ARBA00023004"/>
    </source>
</evidence>
<dbReference type="GO" id="GO:0016705">
    <property type="term" value="F:oxidoreductase activity, acting on paired donors, with incorporation or reduction of molecular oxygen"/>
    <property type="evidence" value="ECO:0007669"/>
    <property type="project" value="InterPro"/>
</dbReference>
<keyword evidence="5 7" id="KW-0408">Iron</keyword>
<evidence type="ECO:0000256" key="6">
    <source>
        <dbReference type="ARBA" id="ARBA00023033"/>
    </source>
</evidence>
<dbReference type="InterPro" id="IPR050196">
    <property type="entry name" value="Cytochrome_P450_Monoox"/>
</dbReference>
<comment type="similarity">
    <text evidence="1">Belongs to the cytochrome P450 family.</text>
</comment>
<evidence type="ECO:0000256" key="7">
    <source>
        <dbReference type="PIRSR" id="PIRSR602403-1"/>
    </source>
</evidence>
<dbReference type="InterPro" id="IPR001128">
    <property type="entry name" value="Cyt_P450"/>
</dbReference>
<comment type="cofactor">
    <cofactor evidence="7">
        <name>heme</name>
        <dbReference type="ChEBI" id="CHEBI:30413"/>
    </cofactor>
</comment>
<reference evidence="9 11" key="1">
    <citation type="journal article" date="2013" name="PLoS ONE">
        <title>Predicting the Proteins of Angomonas deanei, Strigomonas culicis and Their Respective Endosymbionts Reveals New Aspects of the Trypanosomatidae Family.</title>
        <authorList>
            <person name="Motta M.C."/>
            <person name="Martins A.C."/>
            <person name="de Souza S.S."/>
            <person name="Catta-Preta C.M."/>
            <person name="Silva R."/>
            <person name="Klein C.C."/>
            <person name="de Almeida L.G."/>
            <person name="de Lima Cunha O."/>
            <person name="Ciapina L.P."/>
            <person name="Brocchi M."/>
            <person name="Colabardini A.C."/>
            <person name="de Araujo Lima B."/>
            <person name="Machado C.R."/>
            <person name="de Almeida Soares C.M."/>
            <person name="Probst C.M."/>
            <person name="de Menezes C.B."/>
            <person name="Thompson C.E."/>
            <person name="Bartholomeu D.C."/>
            <person name="Gradia D.F."/>
            <person name="Pavoni D.P."/>
            <person name="Grisard E.C."/>
            <person name="Fantinatti-Garboggini F."/>
            <person name="Marchini F.K."/>
            <person name="Rodrigues-Luiz G.F."/>
            <person name="Wagner G."/>
            <person name="Goldman G.H."/>
            <person name="Fietto J.L."/>
            <person name="Elias M.C."/>
            <person name="Goldman M.H."/>
            <person name="Sagot M.F."/>
            <person name="Pereira M."/>
            <person name="Stoco P.H."/>
            <person name="de Mendonca-Neto R.P."/>
            <person name="Teixeira S.M."/>
            <person name="Maciel T.E."/>
            <person name="de Oliveira Mendes T.A."/>
            <person name="Urmenyi T.P."/>
            <person name="de Souza W."/>
            <person name="Schenkman S."/>
            <person name="de Vasconcelos A.T."/>
        </authorList>
    </citation>
    <scope>NUCLEOTIDE SEQUENCE [LARGE SCALE GENOMIC DNA]</scope>
</reference>
<organism evidence="9 11">
    <name type="scientific">Strigomonas culicis</name>
    <dbReference type="NCBI Taxonomy" id="28005"/>
    <lineage>
        <taxon>Eukaryota</taxon>
        <taxon>Discoba</taxon>
        <taxon>Euglenozoa</taxon>
        <taxon>Kinetoplastea</taxon>
        <taxon>Metakinetoplastina</taxon>
        <taxon>Trypanosomatida</taxon>
        <taxon>Trypanosomatidae</taxon>
        <taxon>Strigomonadinae</taxon>
        <taxon>Strigomonas</taxon>
    </lineage>
</organism>
<dbReference type="GO" id="GO:0004497">
    <property type="term" value="F:monooxygenase activity"/>
    <property type="evidence" value="ECO:0007669"/>
    <property type="project" value="UniProtKB-KW"/>
</dbReference>
<keyword evidence="3 7" id="KW-0479">Metal-binding</keyword>
<dbReference type="PRINTS" id="PR00465">
    <property type="entry name" value="EP450IV"/>
</dbReference>
<comment type="caution">
    <text evidence="9">The sequence shown here is derived from an EMBL/GenBank/DDBJ whole genome shotgun (WGS) entry which is preliminary data.</text>
</comment>
<dbReference type="EMBL" id="ATMH01003339">
    <property type="protein sequence ID" value="EPY31670.1"/>
    <property type="molecule type" value="Genomic_DNA"/>
</dbReference>
<evidence type="ECO:0000256" key="4">
    <source>
        <dbReference type="ARBA" id="ARBA00023002"/>
    </source>
</evidence>
<gene>
    <name evidence="10" type="ORF">STCU_03339</name>
    <name evidence="9" type="ORF">STCU_07782</name>
</gene>
<keyword evidence="8" id="KW-1133">Transmembrane helix</keyword>
<feature type="binding site" description="axial binding residue" evidence="7">
    <location>
        <position position="512"/>
    </location>
    <ligand>
        <name>heme</name>
        <dbReference type="ChEBI" id="CHEBI:30413"/>
    </ligand>
    <ligandPart>
        <name>Fe</name>
        <dbReference type="ChEBI" id="CHEBI:18248"/>
    </ligandPart>
</feature>
<dbReference type="GO" id="GO:0020037">
    <property type="term" value="F:heme binding"/>
    <property type="evidence" value="ECO:0007669"/>
    <property type="project" value="InterPro"/>
</dbReference>
<dbReference type="Proteomes" id="UP000015354">
    <property type="component" value="Unassembled WGS sequence"/>
</dbReference>
<dbReference type="InterPro" id="IPR002403">
    <property type="entry name" value="Cyt_P450_E_grp-IV"/>
</dbReference>
<dbReference type="InterPro" id="IPR036396">
    <property type="entry name" value="Cyt_P450_sf"/>
</dbReference>
<dbReference type="OrthoDB" id="1470350at2759"/>
<keyword evidence="8" id="KW-0812">Transmembrane</keyword>
<evidence type="ECO:0000256" key="3">
    <source>
        <dbReference type="ARBA" id="ARBA00022723"/>
    </source>
</evidence>
<feature type="transmembrane region" description="Helical" evidence="8">
    <location>
        <begin position="34"/>
        <end position="56"/>
    </location>
</feature>
<evidence type="ECO:0000313" key="11">
    <source>
        <dbReference type="Proteomes" id="UP000015354"/>
    </source>
</evidence>
<dbReference type="PRINTS" id="PR00385">
    <property type="entry name" value="P450"/>
</dbReference>
<dbReference type="Pfam" id="PF00067">
    <property type="entry name" value="p450"/>
    <property type="match status" value="1"/>
</dbReference>
<accession>S9U2V8</accession>
<dbReference type="PANTHER" id="PTHR24291">
    <property type="entry name" value="CYTOCHROME P450 FAMILY 4"/>
    <property type="match status" value="1"/>
</dbReference>
<evidence type="ECO:0000313" key="10">
    <source>
        <dbReference type="EMBL" id="EPY31670.1"/>
    </source>
</evidence>
<proteinExistence type="inferred from homology"/>
<evidence type="ECO:0000256" key="2">
    <source>
        <dbReference type="ARBA" id="ARBA00022617"/>
    </source>
</evidence>
<dbReference type="Gene3D" id="1.10.630.10">
    <property type="entry name" value="Cytochrome P450"/>
    <property type="match status" value="1"/>
</dbReference>
<dbReference type="AlphaFoldDB" id="S9U2V8"/>
<dbReference type="GO" id="GO:0005506">
    <property type="term" value="F:iron ion binding"/>
    <property type="evidence" value="ECO:0007669"/>
    <property type="project" value="InterPro"/>
</dbReference>
<name>S9U2V8_9TRYP</name>
<evidence type="ECO:0000256" key="1">
    <source>
        <dbReference type="ARBA" id="ARBA00010617"/>
    </source>
</evidence>
<keyword evidence="6" id="KW-0503">Monooxygenase</keyword>
<evidence type="ECO:0000313" key="9">
    <source>
        <dbReference type="EMBL" id="EPY23283.1"/>
    </source>
</evidence>
<protein>
    <submittedName>
        <fullName evidence="9">Cytochrome p450-like protein</fullName>
    </submittedName>
</protein>
<dbReference type="SUPFAM" id="SSF48264">
    <property type="entry name" value="Cytochrome P450"/>
    <property type="match status" value="1"/>
</dbReference>